<dbReference type="Pfam" id="PF06804">
    <property type="entry name" value="Lipoprotein_18"/>
    <property type="match status" value="1"/>
</dbReference>
<dbReference type="InterPro" id="IPR042268">
    <property type="entry name" value="BamC_C"/>
</dbReference>
<evidence type="ECO:0000313" key="2">
    <source>
        <dbReference type="Proteomes" id="UP000738126"/>
    </source>
</evidence>
<dbReference type="InterPro" id="IPR010653">
    <property type="entry name" value="NlpB/DapX"/>
</dbReference>
<keyword evidence="2" id="KW-1185">Reference proteome</keyword>
<protein>
    <submittedName>
        <fullName evidence="1">Uncharacterized protein</fullName>
    </submittedName>
</protein>
<comment type="caution">
    <text evidence="1">The sequence shown here is derived from an EMBL/GenBank/DDBJ whole genome shotgun (WGS) entry which is preliminary data.</text>
</comment>
<proteinExistence type="predicted"/>
<sequence>PYLRLEMPLERAWQRTGAALDRLGFTVLEREREARRYTIRYAPHADEQIEQPGLLARWLGGAERIDTAPRRFRITLAQGGDGVRVAVRERSGEPAPAPIARRLLTLLDPQLY</sequence>
<dbReference type="RefSeq" id="WP_200261104.1">
    <property type="nucleotide sequence ID" value="NZ_NRSH01000180.1"/>
</dbReference>
<dbReference type="Gene3D" id="3.30.310.170">
    <property type="entry name" value="Outer membrane protein assembly factor BamC"/>
    <property type="match status" value="1"/>
</dbReference>
<dbReference type="EMBL" id="NRSH01000180">
    <property type="protein sequence ID" value="MBK1727568.1"/>
    <property type="molecule type" value="Genomic_DNA"/>
</dbReference>
<gene>
    <name evidence="1" type="ORF">CKO13_11210</name>
</gene>
<accession>A0ABS1E7R3</accession>
<feature type="non-terminal residue" evidence="1">
    <location>
        <position position="1"/>
    </location>
</feature>
<name>A0ABS1E7R3_9GAMM</name>
<dbReference type="Proteomes" id="UP000738126">
    <property type="component" value="Unassembled WGS sequence"/>
</dbReference>
<evidence type="ECO:0000313" key="1">
    <source>
        <dbReference type="EMBL" id="MBK1727568.1"/>
    </source>
</evidence>
<organism evidence="1 2">
    <name type="scientific">Halorhodospira neutriphila</name>
    <dbReference type="NCBI Taxonomy" id="168379"/>
    <lineage>
        <taxon>Bacteria</taxon>
        <taxon>Pseudomonadati</taxon>
        <taxon>Pseudomonadota</taxon>
        <taxon>Gammaproteobacteria</taxon>
        <taxon>Chromatiales</taxon>
        <taxon>Ectothiorhodospiraceae</taxon>
        <taxon>Halorhodospira</taxon>
    </lineage>
</organism>
<reference evidence="1 2" key="1">
    <citation type="journal article" date="2020" name="Microorganisms">
        <title>Osmotic Adaptation and Compatible Solute Biosynthesis of Phototrophic Bacteria as Revealed from Genome Analyses.</title>
        <authorList>
            <person name="Imhoff J.F."/>
            <person name="Rahn T."/>
            <person name="Kunzel S."/>
            <person name="Keller A."/>
            <person name="Neulinger S.C."/>
        </authorList>
    </citation>
    <scope>NUCLEOTIDE SEQUENCE [LARGE SCALE GENOMIC DNA]</scope>
    <source>
        <strain evidence="1 2">DSM 15116</strain>
    </source>
</reference>